<evidence type="ECO:0000313" key="2">
    <source>
        <dbReference type="EMBL" id="MDG9699753.1"/>
    </source>
</evidence>
<dbReference type="EMBL" id="JARVII010000016">
    <property type="protein sequence ID" value="MDG9699753.1"/>
    <property type="molecule type" value="Genomic_DNA"/>
</dbReference>
<dbReference type="Proteomes" id="UP001237156">
    <property type="component" value="Unassembled WGS sequence"/>
</dbReference>
<feature type="coiled-coil region" evidence="1">
    <location>
        <begin position="13"/>
        <end position="54"/>
    </location>
</feature>
<name>A0AAW6RN65_9BURK</name>
<sequence length="71" mass="8066">MSSSLLPRIVERVDRLLARYAQLRSANALLKLQVQALTQERDSLQSRLTAARSRNEELLSHLARLGQEAPR</sequence>
<dbReference type="RefSeq" id="WP_050714564.1">
    <property type="nucleotide sequence ID" value="NZ_JARVII010000016.1"/>
</dbReference>
<protein>
    <submittedName>
        <fullName evidence="2">DUF904 domain-containing protein</fullName>
    </submittedName>
</protein>
<gene>
    <name evidence="2" type="ORF">QB898_08530</name>
</gene>
<dbReference type="Gene3D" id="1.20.5.340">
    <property type="match status" value="1"/>
</dbReference>
<comment type="caution">
    <text evidence="2">The sequence shown here is derived from an EMBL/GenBank/DDBJ whole genome shotgun (WGS) entry which is preliminary data.</text>
</comment>
<dbReference type="AlphaFoldDB" id="A0AAW6RN65"/>
<evidence type="ECO:0000313" key="3">
    <source>
        <dbReference type="Proteomes" id="UP001237156"/>
    </source>
</evidence>
<proteinExistence type="predicted"/>
<reference evidence="2 3" key="1">
    <citation type="submission" date="2023-04" db="EMBL/GenBank/DDBJ databases">
        <title>Ottowia paracancer sp. nov., isolated from human stomach.</title>
        <authorList>
            <person name="Song Y."/>
        </authorList>
    </citation>
    <scope>NUCLEOTIDE SEQUENCE [LARGE SCALE GENOMIC DNA]</scope>
    <source>
        <strain evidence="2 3">10c7w1</strain>
    </source>
</reference>
<organism evidence="2 3">
    <name type="scientific">Ottowia cancrivicina</name>
    <dbReference type="NCBI Taxonomy" id="3040346"/>
    <lineage>
        <taxon>Bacteria</taxon>
        <taxon>Pseudomonadati</taxon>
        <taxon>Pseudomonadota</taxon>
        <taxon>Betaproteobacteria</taxon>
        <taxon>Burkholderiales</taxon>
        <taxon>Comamonadaceae</taxon>
        <taxon>Ottowia</taxon>
    </lineage>
</organism>
<accession>A0AAW6RN65</accession>
<evidence type="ECO:0000256" key="1">
    <source>
        <dbReference type="SAM" id="Coils"/>
    </source>
</evidence>
<keyword evidence="3" id="KW-1185">Reference proteome</keyword>
<keyword evidence="1" id="KW-0175">Coiled coil</keyword>